<dbReference type="AlphaFoldDB" id="A0A9W4WLS5"/>
<sequence>MTKVGKTILTNRIDDILISEGHELLRQINAKEKRDRLCWSWIMYCSRYGNSCQLIEVHRIYTPLNIIINSTPKVERLNL</sequence>
<dbReference type="OrthoDB" id="2421874at2759"/>
<organism evidence="1 2">
    <name type="scientific">Funneliformis geosporum</name>
    <dbReference type="NCBI Taxonomy" id="1117311"/>
    <lineage>
        <taxon>Eukaryota</taxon>
        <taxon>Fungi</taxon>
        <taxon>Fungi incertae sedis</taxon>
        <taxon>Mucoromycota</taxon>
        <taxon>Glomeromycotina</taxon>
        <taxon>Glomeromycetes</taxon>
        <taxon>Glomerales</taxon>
        <taxon>Glomeraceae</taxon>
        <taxon>Funneliformis</taxon>
    </lineage>
</organism>
<reference evidence="1" key="1">
    <citation type="submission" date="2022-08" db="EMBL/GenBank/DDBJ databases">
        <authorList>
            <person name="Kallberg Y."/>
            <person name="Tangrot J."/>
            <person name="Rosling A."/>
        </authorList>
    </citation>
    <scope>NUCLEOTIDE SEQUENCE</scope>
    <source>
        <strain evidence="1">Wild A</strain>
    </source>
</reference>
<dbReference type="EMBL" id="CAMKVN010000829">
    <property type="protein sequence ID" value="CAI2171515.1"/>
    <property type="molecule type" value="Genomic_DNA"/>
</dbReference>
<protein>
    <submittedName>
        <fullName evidence="1">11499_t:CDS:1</fullName>
    </submittedName>
</protein>
<comment type="caution">
    <text evidence="1">The sequence shown here is derived from an EMBL/GenBank/DDBJ whole genome shotgun (WGS) entry which is preliminary data.</text>
</comment>
<evidence type="ECO:0000313" key="2">
    <source>
        <dbReference type="Proteomes" id="UP001153678"/>
    </source>
</evidence>
<keyword evidence="2" id="KW-1185">Reference proteome</keyword>
<accession>A0A9W4WLS5</accession>
<gene>
    <name evidence="1" type="ORF">FWILDA_LOCUS5118</name>
</gene>
<proteinExistence type="predicted"/>
<evidence type="ECO:0000313" key="1">
    <source>
        <dbReference type="EMBL" id="CAI2171515.1"/>
    </source>
</evidence>
<dbReference type="Proteomes" id="UP001153678">
    <property type="component" value="Unassembled WGS sequence"/>
</dbReference>
<name>A0A9W4WLS5_9GLOM</name>